<feature type="chain" id="PRO_5046075584" description="Xaa-Pro dipeptidyl-peptidase" evidence="10">
    <location>
        <begin position="38"/>
        <end position="672"/>
    </location>
</feature>
<dbReference type="PROSITE" id="PS51318">
    <property type="entry name" value="TAT"/>
    <property type="match status" value="1"/>
</dbReference>
<reference evidence="12" key="1">
    <citation type="submission" date="2023-01" db="EMBL/GenBank/DDBJ databases">
        <title>Draft genome sequence of Nocardiopsis sp. LSu2-4 isolated from halophytes.</title>
        <authorList>
            <person name="Duangmal K."/>
            <person name="Chantavorakit T."/>
        </authorList>
    </citation>
    <scope>NUCLEOTIDE SEQUENCE</scope>
    <source>
        <strain evidence="12">LSu2-4</strain>
    </source>
</reference>
<evidence type="ECO:0000313" key="13">
    <source>
        <dbReference type="Proteomes" id="UP001165685"/>
    </source>
</evidence>
<sequence>MHKREPHSGPARTALRTGALAAAALMGAAGLAAPASADAPGPVVEDGRTQPVYDYADAVYQEVDIVTGADSDGDGEPDTVRMRIMRPQETEDGLQVPTILEPSPYWAGTHDAQMYDVDLDDDSAGTVPRGRPRAGSAEEMARASAEGPRGASAQAGPTGDGSATMPNYYDNYFLPRGYAVAQLDSLGTGGSTGCPTSGGENETQGVTAAVDWLNGRTTGFDADTGEEVSAEDWSTGNVAMTGISYNGTLPVAAASTGVEGLRTIVPQGAISSWYDYYRDNGGVVAPGGYQGEDADVLAKLVYTRADADVCDPVIDGVTEGQDRDSGDYNDWWDERNYRNDAEGGEFRASVFLAHGLNDWNVKTDQAMLLWEALEDQGVERKMWLYQAGHINPFNLRMDEWLDQLHRWFDHELYGIDNGIMDEPRVDVQGSDTEWAAQADWPGEGTAPVRLGLRPGGEDGDGGLEPGRHRGKPKWEEFTDEGRDTPAEDLVAEPGTGKDGALVYRTGELTEDVRMSGVPEVAVRAAMDGSSPYLTALLVDYGTDTRPTADVRYDTDDRICYGEGVPEDPGCTYPSYNVTEESDFKIVTRGWIDARNRWSDEKQWPVFEDKPYRYSWPMQAQDYVFKKGHRIGVVLVSTDHDYTLRYPAGTEVEVDTKRTSITLPVSDGRGGLD</sequence>
<dbReference type="InterPro" id="IPR000383">
    <property type="entry name" value="Xaa-Pro-like_dom"/>
</dbReference>
<dbReference type="Gene3D" id="1.10.246.70">
    <property type="match status" value="1"/>
</dbReference>
<evidence type="ECO:0000256" key="5">
    <source>
        <dbReference type="ARBA" id="ARBA00022670"/>
    </source>
</evidence>
<dbReference type="RefSeq" id="WP_270679563.1">
    <property type="nucleotide sequence ID" value="NZ_JAQFWP010000043.1"/>
</dbReference>
<keyword evidence="6" id="KW-0378">Hydrolase</keyword>
<evidence type="ECO:0000256" key="8">
    <source>
        <dbReference type="ARBA" id="ARBA00030045"/>
    </source>
</evidence>
<dbReference type="EMBL" id="JAQFWP010000043">
    <property type="protein sequence ID" value="MDA2806931.1"/>
    <property type="molecule type" value="Genomic_DNA"/>
</dbReference>
<dbReference type="SMART" id="SM00939">
    <property type="entry name" value="PepX_C"/>
    <property type="match status" value="1"/>
</dbReference>
<feature type="signal peptide" evidence="10">
    <location>
        <begin position="1"/>
        <end position="37"/>
    </location>
</feature>
<evidence type="ECO:0000256" key="6">
    <source>
        <dbReference type="ARBA" id="ARBA00022801"/>
    </source>
</evidence>
<dbReference type="InterPro" id="IPR008252">
    <property type="entry name" value="Pept_S15_Xpro"/>
</dbReference>
<comment type="similarity">
    <text evidence="2">Belongs to the peptidase S15 family.</text>
</comment>
<keyword evidence="10" id="KW-0732">Signal</keyword>
<dbReference type="Gene3D" id="3.40.50.1820">
    <property type="entry name" value="alpha/beta hydrolase"/>
    <property type="match status" value="1"/>
</dbReference>
<feature type="domain" description="Xaa-Pro dipeptidyl-peptidase C-terminal" evidence="11">
    <location>
        <begin position="405"/>
        <end position="663"/>
    </location>
</feature>
<feature type="region of interest" description="Disordered" evidence="9">
    <location>
        <begin position="441"/>
        <end position="487"/>
    </location>
</feature>
<feature type="region of interest" description="Disordered" evidence="9">
    <location>
        <begin position="121"/>
        <end position="162"/>
    </location>
</feature>
<keyword evidence="4" id="KW-0031">Aminopeptidase</keyword>
<dbReference type="Pfam" id="PF08530">
    <property type="entry name" value="PepX_C"/>
    <property type="match status" value="1"/>
</dbReference>
<evidence type="ECO:0000256" key="3">
    <source>
        <dbReference type="ARBA" id="ARBA00012463"/>
    </source>
</evidence>
<dbReference type="EC" id="3.4.14.11" evidence="3"/>
<dbReference type="Proteomes" id="UP001165685">
    <property type="component" value="Unassembled WGS sequence"/>
</dbReference>
<dbReference type="InterPro" id="IPR008979">
    <property type="entry name" value="Galactose-bd-like_sf"/>
</dbReference>
<evidence type="ECO:0000256" key="1">
    <source>
        <dbReference type="ARBA" id="ARBA00000123"/>
    </source>
</evidence>
<comment type="catalytic activity">
    <reaction evidence="1">
        <text>Hydrolyzes Xaa-Pro-|- bonds to release unblocked, N-terminal dipeptides from substrates including Ala-Pro-|-p-nitroanilide and (sequentially) Tyr-Pro-|-Phe-Pro-|-Gly-Pro-|-Ile.</text>
        <dbReference type="EC" id="3.4.14.11"/>
    </reaction>
</comment>
<dbReference type="Pfam" id="PF02129">
    <property type="entry name" value="Peptidase_S15"/>
    <property type="match status" value="1"/>
</dbReference>
<dbReference type="InterPro" id="IPR013736">
    <property type="entry name" value="Xaa-Pro_dipept_C"/>
</dbReference>
<evidence type="ECO:0000256" key="2">
    <source>
        <dbReference type="ARBA" id="ARBA00010819"/>
    </source>
</evidence>
<dbReference type="NCBIfam" id="TIGR00976">
    <property type="entry name" value="CocE_NonD"/>
    <property type="match status" value="1"/>
</dbReference>
<evidence type="ECO:0000256" key="9">
    <source>
        <dbReference type="SAM" id="MobiDB-lite"/>
    </source>
</evidence>
<dbReference type="PRINTS" id="PR00923">
    <property type="entry name" value="LACTOPTASE"/>
</dbReference>
<dbReference type="SUPFAM" id="SSF49785">
    <property type="entry name" value="Galactose-binding domain-like"/>
    <property type="match status" value="1"/>
</dbReference>
<name>A0ABT4TRC5_9ACTN</name>
<comment type="caution">
    <text evidence="12">The sequence shown here is derived from an EMBL/GenBank/DDBJ whole genome shotgun (WGS) entry which is preliminary data.</text>
</comment>
<dbReference type="InterPro" id="IPR029058">
    <property type="entry name" value="AB_hydrolase_fold"/>
</dbReference>
<accession>A0ABT4TRC5</accession>
<dbReference type="InterPro" id="IPR005674">
    <property type="entry name" value="CocE/Ser_esterase"/>
</dbReference>
<evidence type="ECO:0000256" key="4">
    <source>
        <dbReference type="ARBA" id="ARBA00022438"/>
    </source>
</evidence>
<keyword evidence="5" id="KW-0645">Protease</keyword>
<protein>
    <recommendedName>
        <fullName evidence="3">Xaa-Pro dipeptidyl-peptidase</fullName>
        <ecNumber evidence="3">3.4.14.11</ecNumber>
    </recommendedName>
    <alternativeName>
        <fullName evidence="8">X-prolyl-dipeptidyl aminopeptidase</fullName>
    </alternativeName>
</protein>
<proteinExistence type="inferred from homology"/>
<evidence type="ECO:0000256" key="7">
    <source>
        <dbReference type="ARBA" id="ARBA00022825"/>
    </source>
</evidence>
<gene>
    <name evidence="12" type="ORF">O4U47_20670</name>
</gene>
<evidence type="ECO:0000256" key="10">
    <source>
        <dbReference type="SAM" id="SignalP"/>
    </source>
</evidence>
<dbReference type="InterPro" id="IPR006311">
    <property type="entry name" value="TAT_signal"/>
</dbReference>
<evidence type="ECO:0000259" key="11">
    <source>
        <dbReference type="SMART" id="SM00939"/>
    </source>
</evidence>
<dbReference type="NCBIfam" id="NF003780">
    <property type="entry name" value="PRK05371.1-1"/>
    <property type="match status" value="1"/>
</dbReference>
<keyword evidence="13" id="KW-1185">Reference proteome</keyword>
<dbReference type="SUPFAM" id="SSF53474">
    <property type="entry name" value="alpha/beta-Hydrolases"/>
    <property type="match status" value="1"/>
</dbReference>
<feature type="compositionally biased region" description="Basic and acidic residues" evidence="9">
    <location>
        <begin position="472"/>
        <end position="485"/>
    </location>
</feature>
<keyword evidence="7" id="KW-0720">Serine protease</keyword>
<dbReference type="Gene3D" id="2.60.120.260">
    <property type="entry name" value="Galactose-binding domain-like"/>
    <property type="match status" value="1"/>
</dbReference>
<evidence type="ECO:0000313" key="12">
    <source>
        <dbReference type="EMBL" id="MDA2806931.1"/>
    </source>
</evidence>
<organism evidence="12 13">
    <name type="scientific">Nocardiopsis suaedae</name>
    <dbReference type="NCBI Taxonomy" id="3018444"/>
    <lineage>
        <taxon>Bacteria</taxon>
        <taxon>Bacillati</taxon>
        <taxon>Actinomycetota</taxon>
        <taxon>Actinomycetes</taxon>
        <taxon>Streptosporangiales</taxon>
        <taxon>Nocardiopsidaceae</taxon>
        <taxon>Nocardiopsis</taxon>
    </lineage>
</organism>